<dbReference type="Pfam" id="PF08378">
    <property type="entry name" value="NERD"/>
    <property type="match status" value="1"/>
</dbReference>
<dbReference type="GO" id="GO:0005524">
    <property type="term" value="F:ATP binding"/>
    <property type="evidence" value="ECO:0007669"/>
    <property type="project" value="UniProtKB-KW"/>
</dbReference>
<keyword evidence="3" id="KW-0378">Hydrolase</keyword>
<feature type="domain" description="Protein kinase" evidence="6">
    <location>
        <begin position="503"/>
        <end position="767"/>
    </location>
</feature>
<dbReference type="Pfam" id="PF13086">
    <property type="entry name" value="AAA_11"/>
    <property type="match status" value="1"/>
</dbReference>
<dbReference type="eggNOG" id="COG0507">
    <property type="taxonomic scope" value="Bacteria"/>
</dbReference>
<dbReference type="eggNOG" id="COG1112">
    <property type="taxonomic scope" value="Bacteria"/>
</dbReference>
<evidence type="ECO:0000313" key="8">
    <source>
        <dbReference type="EMBL" id="ACQ93525.1"/>
    </source>
</evidence>
<proteinExistence type="inferred from homology"/>
<dbReference type="GO" id="GO:0016787">
    <property type="term" value="F:hydrolase activity"/>
    <property type="evidence" value="ECO:0007669"/>
    <property type="project" value="UniProtKB-KW"/>
</dbReference>
<dbReference type="SUPFAM" id="SSF52540">
    <property type="entry name" value="P-loop containing nucleoside triphosphate hydrolases"/>
    <property type="match status" value="1"/>
</dbReference>
<organism evidence="8 9">
    <name type="scientific">Tolumonas auensis (strain DSM 9187 / NBRC 110442 / TA 4)</name>
    <dbReference type="NCBI Taxonomy" id="595494"/>
    <lineage>
        <taxon>Bacteria</taxon>
        <taxon>Pseudomonadati</taxon>
        <taxon>Pseudomonadota</taxon>
        <taxon>Gammaproteobacteria</taxon>
        <taxon>Aeromonadales</taxon>
        <taxon>Aeromonadaceae</taxon>
        <taxon>Tolumonas</taxon>
    </lineage>
</organism>
<evidence type="ECO:0000256" key="2">
    <source>
        <dbReference type="ARBA" id="ARBA00022741"/>
    </source>
</evidence>
<dbReference type="Proteomes" id="UP000009073">
    <property type="component" value="Chromosome"/>
</dbReference>
<evidence type="ECO:0000259" key="7">
    <source>
        <dbReference type="PROSITE" id="PS50965"/>
    </source>
</evidence>
<evidence type="ECO:0000256" key="1">
    <source>
        <dbReference type="ARBA" id="ARBA00007913"/>
    </source>
</evidence>
<reference evidence="8 9" key="2">
    <citation type="journal article" date="2011" name="Stand. Genomic Sci.">
        <title>Complete genome sequence of Tolumonas auensis type strain (TA 4).</title>
        <authorList>
            <person name="Chertkov O."/>
            <person name="Copeland A."/>
            <person name="Lucas S."/>
            <person name="Lapidus A."/>
            <person name="Berry K.W."/>
            <person name="Detter J.C."/>
            <person name="Del Rio T.G."/>
            <person name="Hammon N."/>
            <person name="Dalin E."/>
            <person name="Tice H."/>
            <person name="Pitluck S."/>
            <person name="Richardson P."/>
            <person name="Bruce D."/>
            <person name="Goodwin L."/>
            <person name="Han C."/>
            <person name="Tapia R."/>
            <person name="Saunders E."/>
            <person name="Schmutz J."/>
            <person name="Brettin T."/>
            <person name="Larimer F."/>
            <person name="Land M."/>
            <person name="Hauser L."/>
            <person name="Spring S."/>
            <person name="Rohde M."/>
            <person name="Kyrpides N.C."/>
            <person name="Ivanova N."/>
            <person name="Goker M."/>
            <person name="Beller H.R."/>
            <person name="Klenk H.P."/>
            <person name="Woyke T."/>
        </authorList>
    </citation>
    <scope>NUCLEOTIDE SEQUENCE [LARGE SCALE GENOMIC DNA]</scope>
    <source>
        <strain evidence="9">DSM 9187 / TA4</strain>
    </source>
</reference>
<gene>
    <name evidence="8" type="ordered locus">Tola_1924</name>
</gene>
<dbReference type="InterPro" id="IPR011009">
    <property type="entry name" value="Kinase-like_dom_sf"/>
</dbReference>
<dbReference type="Pfam" id="PF13087">
    <property type="entry name" value="AAA_12"/>
    <property type="match status" value="1"/>
</dbReference>
<dbReference type="PROSITE" id="PS50011">
    <property type="entry name" value="PROTEIN_KINASE_DOM"/>
    <property type="match status" value="2"/>
</dbReference>
<dbReference type="InterPro" id="IPR041677">
    <property type="entry name" value="DNA2/NAM7_AAA_11"/>
</dbReference>
<dbReference type="Pfam" id="PF00069">
    <property type="entry name" value="Pkinase"/>
    <property type="match status" value="1"/>
</dbReference>
<accession>C4LG08</accession>
<evidence type="ECO:0000259" key="6">
    <source>
        <dbReference type="PROSITE" id="PS50011"/>
    </source>
</evidence>
<dbReference type="InterPro" id="IPR011528">
    <property type="entry name" value="NERD"/>
</dbReference>
<dbReference type="InterPro" id="IPR008271">
    <property type="entry name" value="Ser/Thr_kinase_AS"/>
</dbReference>
<dbReference type="PROSITE" id="PS00108">
    <property type="entry name" value="PROTEIN_KINASE_ST"/>
    <property type="match status" value="1"/>
</dbReference>
<evidence type="ECO:0000256" key="5">
    <source>
        <dbReference type="ARBA" id="ARBA00022840"/>
    </source>
</evidence>
<dbReference type="InterPro" id="IPR047187">
    <property type="entry name" value="SF1_C_Upf1"/>
</dbReference>
<dbReference type="PANTHER" id="PTHR43788">
    <property type="entry name" value="DNA2/NAM7 HELICASE FAMILY MEMBER"/>
    <property type="match status" value="1"/>
</dbReference>
<feature type="domain" description="NERD" evidence="7">
    <location>
        <begin position="10"/>
        <end position="126"/>
    </location>
</feature>
<protein>
    <submittedName>
        <fullName evidence="8">NERD domain protein</fullName>
    </submittedName>
</protein>
<dbReference type="STRING" id="595494.Tola_1924"/>
<reference evidence="9" key="1">
    <citation type="submission" date="2009-05" db="EMBL/GenBank/DDBJ databases">
        <title>Complete sequence of Tolumonas auensis DSM 9187.</title>
        <authorList>
            <consortium name="US DOE Joint Genome Institute"/>
            <person name="Lucas S."/>
            <person name="Copeland A."/>
            <person name="Lapidus A."/>
            <person name="Glavina del Rio T."/>
            <person name="Tice H."/>
            <person name="Bruce D."/>
            <person name="Goodwin L."/>
            <person name="Pitluck S."/>
            <person name="Chertkov O."/>
            <person name="Brettin T."/>
            <person name="Detter J.C."/>
            <person name="Han C."/>
            <person name="Larimer F."/>
            <person name="Land M."/>
            <person name="Hauser L."/>
            <person name="Kyrpides N."/>
            <person name="Mikhailova N."/>
            <person name="Spring S."/>
            <person name="Beller H."/>
        </authorList>
    </citation>
    <scope>NUCLEOTIDE SEQUENCE [LARGE SCALE GENOMIC DNA]</scope>
    <source>
        <strain evidence="9">DSM 9187 / TA4</strain>
    </source>
</reference>
<dbReference type="InterPro" id="IPR000719">
    <property type="entry name" value="Prot_kinase_dom"/>
</dbReference>
<dbReference type="PROSITE" id="PS50965">
    <property type="entry name" value="NERD"/>
    <property type="match status" value="1"/>
</dbReference>
<dbReference type="SUPFAM" id="SSF56112">
    <property type="entry name" value="Protein kinase-like (PK-like)"/>
    <property type="match status" value="2"/>
</dbReference>
<dbReference type="PANTHER" id="PTHR43788:SF8">
    <property type="entry name" value="DNA-BINDING PROTEIN SMUBP-2"/>
    <property type="match status" value="1"/>
</dbReference>
<dbReference type="InterPro" id="IPR041679">
    <property type="entry name" value="DNA2/NAM7-like_C"/>
</dbReference>
<dbReference type="OrthoDB" id="9757917at2"/>
<dbReference type="InterPro" id="IPR027417">
    <property type="entry name" value="P-loop_NTPase"/>
</dbReference>
<sequence>MELIVVSSEGLKKSEHEAALLLRDSLPEHWVGYAGFLMADTKGKTMEIDMLIFTDDRVLLVELKNLAGTIEMDDRTWYQTTPNGHIIKHASPIEVKREHAMRIKSLFKRDLVNRWGNTFFEVQPMVVLCGEAKVLRTTPTDAPLVVHINNFKNIGDKQIYKEIIPQDNAQYFFDKNPHLRPCNRNQINIFDDWRRGGKAIQKRYRNEASYIIPELNEPAFRGPKGVYNEHIGEHTRDAEDKALVRIWNFNNLHNVDTTMTVRALLGLREERAIRYIHKIDRQLSDDYLLNFKHDLNEDTLPVDMAEVYSLPPMVERLDDYLNTSHLNAEDRLSMIRSILTPLASMHAIGVYHRDLSSARLWWDKTRGSVLISGLLSSKFPDLGNTSLADLRQELNSSRVEMPEDVLGATDILSQAIDVFQIGVLLYEVAYGTKLPSPKDGWTEWVEPALESDPFEGRLHGWFQKALDPEANNRFDNAGQMLEVLAQLVNMQNIDTNQDKQRVLDELTSYGSQIIPMMSFLQDPNFPPEQDMIRQRITYRSKTSDGKLCIVRIFMSARPNPDNHGQSLRLLHFLNRCKIASNNILPIPKILDFGHGMNGTHVVQEFVDGIDLEKWMEKKGNTYEKRYLIADNIIRAINKIHDLELSHGDLKPENILVQENDGKLNVVLLDMFDMDLNGLSPSNSTYSPKSDVSASARDRYAVYLLVDEIFGGCADKGATKIRVEIKNALGDDLQSVPRDLELLRRTMTVANEPEPVAIEPILFYHPNIHENGEEFEMDSGVYHFSARRQANRLTVFLCGFTHKLTVNLNIEGNELHDGNRSFFGKLSGQDLTTDSRFLQRKNRGQMPIEQPIQLKKLNASTNNNEFIEYIESLPVIRQLLNTEPSVEQQLPMPANGSVPVKQLWQRLVDVERETLPTVTVTKDAVEKGNVVHVQIAENINDFEFDYDDEINVSTDQFETLFGQLDIKASGDGLLVLKEKVGSNHFRLKNIKEGVTLTLSNQGCDISWARRKEALSRVLSGEAVMGDLTERFISGADGDQPPSLPNITEEQLKRYNLDESKEKAFRYVLENPFSVLMGPPGTGKTTLSSALLHHLMTSGDVRRILVVSQSHIAADEVVVRARDMMMKIAGEHASVGIPSIVRLGDRERISKEMLDVHTSALQDQMRTKFHSELEIRMLSLSARLKLPKSFVLAAAGLYRTCGLELFQFDLARLVLIDAKREAEDKPKDNGVREKLNLAERRMEQLAFSLEGRLKTHTDYPEQILRHNNPLMAALEIIAETHQVHNPQRIKRMADVIKVTHLWFQRLATDQRGYAAFAARTRQLVVGTLVGIGSEAYQIHKNSFDMVIIDEAGRATFSELAIAMQSAKRVLLVGDHKQLAPSYDVDHIKDVCRTLNLSKDEVTKTDFERAFELNNGQMLSTQYRMVPAIGEIISQCFYSGELKTGPKASLDWMKSLPEPWNKSVSWIDTSGNGYLEKNTAKGGVSNDAEVELLSSLLHELVSIDGTVEQLKMWGKNDSTPPIGIITGYRKQVELLELNLENAAWAAGIRDLIKIDTIDSYQGSENRIIMLSLVRHNANNKTGFMNDNARVNVALSRAKERLIIVGAGAMWTKTNPEAPLSRVFNFINSHTGKTDSEYLIVKPEDIADVSQSKTEEEFNA</sequence>
<keyword evidence="4" id="KW-0347">Helicase</keyword>
<comment type="similarity">
    <text evidence="1">Belongs to the DNA2/NAM7 helicase family.</text>
</comment>
<dbReference type="Gene3D" id="3.40.50.300">
    <property type="entry name" value="P-loop containing nucleotide triphosphate hydrolases"/>
    <property type="match status" value="2"/>
</dbReference>
<dbReference type="EMBL" id="CP001616">
    <property type="protein sequence ID" value="ACQ93525.1"/>
    <property type="molecule type" value="Genomic_DNA"/>
</dbReference>
<keyword evidence="9" id="KW-1185">Reference proteome</keyword>
<keyword evidence="2" id="KW-0547">Nucleotide-binding</keyword>
<dbReference type="GO" id="GO:0043139">
    <property type="term" value="F:5'-3' DNA helicase activity"/>
    <property type="evidence" value="ECO:0007669"/>
    <property type="project" value="TreeGrafter"/>
</dbReference>
<dbReference type="RefSeq" id="WP_015878993.1">
    <property type="nucleotide sequence ID" value="NC_012691.1"/>
</dbReference>
<evidence type="ECO:0000256" key="4">
    <source>
        <dbReference type="ARBA" id="ARBA00022806"/>
    </source>
</evidence>
<dbReference type="KEGG" id="tau:Tola_1924"/>
<dbReference type="eggNOG" id="COG0515">
    <property type="taxonomic scope" value="Bacteria"/>
</dbReference>
<dbReference type="CDD" id="cd18808">
    <property type="entry name" value="SF1_C_Upf1"/>
    <property type="match status" value="1"/>
</dbReference>
<dbReference type="InterPro" id="IPR050534">
    <property type="entry name" value="Coronavir_polyprotein_1ab"/>
</dbReference>
<name>C4LG08_TOLAT</name>
<evidence type="ECO:0000313" key="9">
    <source>
        <dbReference type="Proteomes" id="UP000009073"/>
    </source>
</evidence>
<keyword evidence="5" id="KW-0067">ATP-binding</keyword>
<evidence type="ECO:0000256" key="3">
    <source>
        <dbReference type="ARBA" id="ARBA00022801"/>
    </source>
</evidence>
<dbReference type="Gene3D" id="1.10.510.10">
    <property type="entry name" value="Transferase(Phosphotransferase) domain 1"/>
    <property type="match status" value="2"/>
</dbReference>
<feature type="domain" description="Protein kinase" evidence="6">
    <location>
        <begin position="213"/>
        <end position="488"/>
    </location>
</feature>
<dbReference type="GO" id="GO:0004672">
    <property type="term" value="F:protein kinase activity"/>
    <property type="evidence" value="ECO:0007669"/>
    <property type="project" value="InterPro"/>
</dbReference>
<dbReference type="HOGENOM" id="CLU_004074_0_0_6"/>